<keyword evidence="9" id="KW-1185">Reference proteome</keyword>
<evidence type="ECO:0000256" key="3">
    <source>
        <dbReference type="ARBA" id="ARBA00022723"/>
    </source>
</evidence>
<dbReference type="EMBL" id="JBAHYK010000168">
    <property type="protein sequence ID" value="KAL0577268.1"/>
    <property type="molecule type" value="Genomic_DNA"/>
</dbReference>
<proteinExistence type="predicted"/>
<evidence type="ECO:0000256" key="5">
    <source>
        <dbReference type="ARBA" id="ARBA00023002"/>
    </source>
</evidence>
<reference evidence="8 9" key="1">
    <citation type="submission" date="2024-02" db="EMBL/GenBank/DDBJ databases">
        <title>A draft genome for the cacao thread blight pathogen Marasmius crinis-equi.</title>
        <authorList>
            <person name="Cohen S.P."/>
            <person name="Baruah I.K."/>
            <person name="Amoako-Attah I."/>
            <person name="Bukari Y."/>
            <person name="Meinhardt L.W."/>
            <person name="Bailey B.A."/>
        </authorList>
    </citation>
    <scope>NUCLEOTIDE SEQUENCE [LARGE SCALE GENOMIC DNA]</scope>
    <source>
        <strain evidence="8 9">GH-76</strain>
    </source>
</reference>
<evidence type="ECO:0000313" key="8">
    <source>
        <dbReference type="EMBL" id="KAL0577268.1"/>
    </source>
</evidence>
<dbReference type="InterPro" id="IPR001128">
    <property type="entry name" value="Cyt_P450"/>
</dbReference>
<comment type="caution">
    <text evidence="8">The sequence shown here is derived from an EMBL/GenBank/DDBJ whole genome shotgun (WGS) entry which is preliminary data.</text>
</comment>
<dbReference type="Proteomes" id="UP001465976">
    <property type="component" value="Unassembled WGS sequence"/>
</dbReference>
<dbReference type="Gene3D" id="1.10.630.10">
    <property type="entry name" value="Cytochrome P450"/>
    <property type="match status" value="1"/>
</dbReference>
<dbReference type="CDD" id="cd20612">
    <property type="entry name" value="CYP_LDS-like_C"/>
    <property type="match status" value="1"/>
</dbReference>
<keyword evidence="3" id="KW-0479">Metal-binding</keyword>
<comment type="subunit">
    <text evidence="1">Homotetramer.</text>
</comment>
<dbReference type="InterPro" id="IPR010255">
    <property type="entry name" value="Haem_peroxidase_sf"/>
</dbReference>
<evidence type="ECO:0000256" key="6">
    <source>
        <dbReference type="ARBA" id="ARBA00023004"/>
    </source>
</evidence>
<dbReference type="PROSITE" id="PS50292">
    <property type="entry name" value="PEROXIDASE_3"/>
    <property type="match status" value="1"/>
</dbReference>
<dbReference type="InterPro" id="IPR050783">
    <property type="entry name" value="Oxylipin_biosynth_metab"/>
</dbReference>
<dbReference type="Pfam" id="PF00067">
    <property type="entry name" value="p450"/>
    <property type="match status" value="1"/>
</dbReference>
<evidence type="ECO:0000256" key="4">
    <source>
        <dbReference type="ARBA" id="ARBA00022964"/>
    </source>
</evidence>
<dbReference type="SUPFAM" id="SSF48113">
    <property type="entry name" value="Heme-dependent peroxidases"/>
    <property type="match status" value="1"/>
</dbReference>
<evidence type="ECO:0000256" key="7">
    <source>
        <dbReference type="SAM" id="MobiDB-lite"/>
    </source>
</evidence>
<keyword evidence="6" id="KW-0408">Iron</keyword>
<dbReference type="PRINTS" id="PR00457">
    <property type="entry name" value="ANPEROXIDASE"/>
</dbReference>
<dbReference type="SUPFAM" id="SSF48264">
    <property type="entry name" value="Cytochrome P450"/>
    <property type="match status" value="1"/>
</dbReference>
<feature type="region of interest" description="Disordered" evidence="7">
    <location>
        <begin position="29"/>
        <end position="48"/>
    </location>
</feature>
<accession>A0ABR3FP98</accession>
<evidence type="ECO:0000313" key="9">
    <source>
        <dbReference type="Proteomes" id="UP001465976"/>
    </source>
</evidence>
<dbReference type="PANTHER" id="PTHR11903">
    <property type="entry name" value="PROSTAGLANDIN G/H SYNTHASE"/>
    <property type="match status" value="1"/>
</dbReference>
<dbReference type="InterPro" id="IPR034812">
    <property type="entry name" value="Ppo-like_N"/>
</dbReference>
<keyword evidence="4" id="KW-0223">Dioxygenase</keyword>
<name>A0ABR3FP98_9AGAR</name>
<dbReference type="Gene3D" id="1.10.640.10">
    <property type="entry name" value="Haem peroxidase domain superfamily, animal type"/>
    <property type="match status" value="1"/>
</dbReference>
<keyword evidence="5" id="KW-0560">Oxidoreductase</keyword>
<protein>
    <recommendedName>
        <fullName evidence="10">Heme peroxidase</fullName>
    </recommendedName>
</protein>
<dbReference type="Pfam" id="PF03098">
    <property type="entry name" value="An_peroxidase"/>
    <property type="match status" value="2"/>
</dbReference>
<dbReference type="InterPro" id="IPR037120">
    <property type="entry name" value="Haem_peroxidase_sf_animal"/>
</dbReference>
<evidence type="ECO:0000256" key="2">
    <source>
        <dbReference type="ARBA" id="ARBA00022617"/>
    </source>
</evidence>
<evidence type="ECO:0008006" key="10">
    <source>
        <dbReference type="Google" id="ProtNLM"/>
    </source>
</evidence>
<dbReference type="InterPro" id="IPR036396">
    <property type="entry name" value="Cyt_P450_sf"/>
</dbReference>
<dbReference type="PANTHER" id="PTHR11903:SF37">
    <property type="entry name" value="PSI-PRODUCING OXYGENASE A"/>
    <property type="match status" value="1"/>
</dbReference>
<dbReference type="InterPro" id="IPR019791">
    <property type="entry name" value="Haem_peroxidase_animal"/>
</dbReference>
<gene>
    <name evidence="8" type="ORF">V5O48_004725</name>
</gene>
<keyword evidence="2" id="KW-0349">Heme</keyword>
<dbReference type="CDD" id="cd09817">
    <property type="entry name" value="linoleate_diol_synthase_like"/>
    <property type="match status" value="1"/>
</dbReference>
<sequence length="1134" mass="124678">MASISPLQVFSLGADSIYLKSRSLPTAPDGQYDTKISSQASGPGATQEHSALTNLIHDVQAQVAKGPITADPKVVAGFLDTVINPNAVDDRKGAFAAGLTLLSRLPPESDIAKNMSDSAIGMLYNTIPHPVATLLGPVYSFRHADGGCNNLQQPDLGRAGTPYARSVQGKWCIAPSALPDPGLVFDTLLKRRKTTPHPNGNSSFTFAFASLVTHSLFRSNTKDWSQNDTSSYLDLTPLYGISQETQDQVRDKAAGRGYLYPDTFSEERLLFLPPCASVLLVIFSRNHNYIADTLLKINERGRWTDPPPEDPAARAKQDEEIFQTARLVNGGHFMSLIMGDYVAGFLGLSEGNAWSLNAFDTIKDKNGNEVGRGEGNHCSVEFNVLYRWHATTSAKDEQWINDFLKKTFDKSPEQLTISDFGQGFLKTLADLNPDPSKREFSFLKRGPDGRFSDDDLAKVLQDATENPACSFGAQGTPEALKVIEMMGIQQARQWGVCTMNEFRKWLGLREFETFEEWNPDPQVADTARKLYKHIDNLELYTGLQCESIMPLAGGLRFACGYTTTRAVLSDAIALIRGDRFYTTAFTPANLTTWGYQDCLRDPNNGGFGGERKGPPLLRWFSQIDGPPSLSSAKIAHATSPAPLPLRAFPMSLSFAFLAKLIYLQNSVYGCFPFFTPSKMKDSLTRLGVAAQYTFDRPQPTVQPKVLSTFKGIKYVLDNSTQFPVVYDMKGLGNGYGFMLTFDEAKKHDTDKSLALHALFPTKDSLDEYRKWYRDGVTQRITDKSFSYDGVQGKLVDIVNDVINSTSIHWAADRLCGLDMKTKDNPRGMYTEQEVYEMFTAMVMLIFLAIGDNEHGFSLRQKVIQAGGVVQAMVAKSVVDCAPKSAGATNPILGIVSTVTSTVEGVVLNKPCGPFLKRLAETGRPVNELVATVVGLAVGSSVNYAQAAVHVIDFYLDEERAEQRTKIIQLAKASATDTASMETLRGYVREAMRLNPQTTGLYRDVLADASIPQGDGLPNLDVKKGDRIFNSLKNAHLNPTDFPNPQQIDPTRPESAYSYNGAGFHKCPGVTYAEQTIAEIVKVVFSLKNVRRAPGNDGKLCGFTTTMNETPTKIYLTPYGTTSPWPGSMLLMYDA</sequence>
<evidence type="ECO:0000256" key="1">
    <source>
        <dbReference type="ARBA" id="ARBA00011881"/>
    </source>
</evidence>
<organism evidence="8 9">
    <name type="scientific">Marasmius crinis-equi</name>
    <dbReference type="NCBI Taxonomy" id="585013"/>
    <lineage>
        <taxon>Eukaryota</taxon>
        <taxon>Fungi</taxon>
        <taxon>Dikarya</taxon>
        <taxon>Basidiomycota</taxon>
        <taxon>Agaricomycotina</taxon>
        <taxon>Agaricomycetes</taxon>
        <taxon>Agaricomycetidae</taxon>
        <taxon>Agaricales</taxon>
        <taxon>Marasmiineae</taxon>
        <taxon>Marasmiaceae</taxon>
        <taxon>Marasmius</taxon>
    </lineage>
</organism>